<dbReference type="CDD" id="cd16922">
    <property type="entry name" value="HATPase_EvgS-ArcB-TorS-like"/>
    <property type="match status" value="1"/>
</dbReference>
<dbReference type="Pfam" id="PF02518">
    <property type="entry name" value="HATPase_c"/>
    <property type="match status" value="1"/>
</dbReference>
<evidence type="ECO:0000256" key="6">
    <source>
        <dbReference type="PROSITE-ProRule" id="PRU00169"/>
    </source>
</evidence>
<organism evidence="11 12">
    <name type="scientific">Paraburkholderia translucens</name>
    <dbReference type="NCBI Taxonomy" id="2886945"/>
    <lineage>
        <taxon>Bacteria</taxon>
        <taxon>Pseudomonadati</taxon>
        <taxon>Pseudomonadota</taxon>
        <taxon>Betaproteobacteria</taxon>
        <taxon>Burkholderiales</taxon>
        <taxon>Burkholderiaceae</taxon>
        <taxon>Paraburkholderia</taxon>
    </lineage>
</organism>
<dbReference type="PANTHER" id="PTHR43047:SF64">
    <property type="entry name" value="HISTIDINE KINASE CONTAINING CHEY-HOMOLOGOUS RECEIVER DOMAIN AND PAS DOMAIN-RELATED"/>
    <property type="match status" value="1"/>
</dbReference>
<evidence type="ECO:0000259" key="8">
    <source>
        <dbReference type="PROSITE" id="PS50110"/>
    </source>
</evidence>
<dbReference type="PROSITE" id="PS50110">
    <property type="entry name" value="RESPONSE_REGULATORY"/>
    <property type="match status" value="1"/>
</dbReference>
<evidence type="ECO:0000256" key="2">
    <source>
        <dbReference type="ARBA" id="ARBA00012438"/>
    </source>
</evidence>
<feature type="domain" description="PAC" evidence="10">
    <location>
        <begin position="224"/>
        <end position="276"/>
    </location>
</feature>
<dbReference type="Gene3D" id="1.10.287.130">
    <property type="match status" value="1"/>
</dbReference>
<comment type="caution">
    <text evidence="11">The sequence shown here is derived from an EMBL/GenBank/DDBJ whole genome shotgun (WGS) entry which is preliminary data.</text>
</comment>
<dbReference type="InterPro" id="IPR001610">
    <property type="entry name" value="PAC"/>
</dbReference>
<dbReference type="Proteomes" id="UP001430614">
    <property type="component" value="Unassembled WGS sequence"/>
</dbReference>
<proteinExistence type="predicted"/>
<gene>
    <name evidence="11" type="ORF">LJ655_11135</name>
</gene>
<evidence type="ECO:0000256" key="4">
    <source>
        <dbReference type="ARBA" id="ARBA00022679"/>
    </source>
</evidence>
<dbReference type="InterPro" id="IPR005467">
    <property type="entry name" value="His_kinase_dom"/>
</dbReference>
<dbReference type="InterPro" id="IPR036890">
    <property type="entry name" value="HATPase_C_sf"/>
</dbReference>
<comment type="catalytic activity">
    <reaction evidence="1">
        <text>ATP + protein L-histidine = ADP + protein N-phospho-L-histidine.</text>
        <dbReference type="EC" id="2.7.13.3"/>
    </reaction>
</comment>
<dbReference type="SMART" id="SM00091">
    <property type="entry name" value="PAS"/>
    <property type="match status" value="2"/>
</dbReference>
<dbReference type="PROSITE" id="PS50109">
    <property type="entry name" value="HIS_KIN"/>
    <property type="match status" value="1"/>
</dbReference>
<dbReference type="RefSeq" id="WP_230561299.1">
    <property type="nucleotide sequence ID" value="NZ_JAJITC010000005.1"/>
</dbReference>
<dbReference type="SUPFAM" id="SSF55874">
    <property type="entry name" value="ATPase domain of HSP90 chaperone/DNA topoisomerase II/histidine kinase"/>
    <property type="match status" value="1"/>
</dbReference>
<sequence>MRSISDFSNRAANNMSSARILIVEDDRVVARDIAQQMTRCGHVIIGCVTTGEDAITVAAKEKPSLVLMDVRLEGKLDGIDTARQLRESHSLPIVFLTAYADEETVRRATVTEPFGYVLKPFDDLQLRTAVEMALYKHDAERRLRESEQRYAVTLDCIGDGVIATDCMGHITLINPVAEALTEWSREEAIGQPLEKVFRLIDEDTNAPMEFGVSASLGEGGFVSFPPKTMLVGRAGRRVPVENRGTPIVNDAGNVIGMVFVVRDATASRQAAEAEILRETNERLDGAMRGSKVGVWAIEVSGEEGRHLSLKCWNILAWLGYTEADAAPSIARVMEVIHPEDRKRLGDAFWRCSQEPGGLFGIEHRVLHRDGSWRWVLTRGAGPRSSGDPATRVSGTMVDITDLKRAELALRTSEERFRGTFENAAVGIVHCDQSGRFLRVNQRYCDIVGYSREELLSMTFMDVTAADSVPKAISHFKKLLNNDFSHYTEEKVNTRRDGSRVWVSVTVSLQRDSSQQFQHSIAIIQDISARKALEETVRVARDEAESANKAKDQFLANISHELRTPLNCILGYTQVLRRDDNLSVRQKSHVSLIEQSGSHLVTLINDLLDFARVGAGRINLQQNELRLAPFLEMLAEMVGVRAGEKGLAQICAVAPNLPAVIRVDEKRLRQVLLNLLSNAVEFTDAGQVAFSVKLVGSNLLRFEVKDTGIGIKRDQLERIFQPFEQVGDSERGSAGLGLGLSISQHLARLMGSDIRVESEYGRGSRFWFDLAIECPAHEPSVRDDADDRQGSRDECLVFAGRDGAHPAIEQVAERSRRIGAPLSDAEAVSSLVLPPRASMEVLHDLARRGSMREVIRQVESLRASDTRYTEFASRVRNLAESFESRELLVLIEKHLNGS</sequence>
<dbReference type="Pfam" id="PF00512">
    <property type="entry name" value="HisKA"/>
    <property type="match status" value="1"/>
</dbReference>
<dbReference type="InterPro" id="IPR004358">
    <property type="entry name" value="Sig_transdc_His_kin-like_C"/>
</dbReference>
<dbReference type="InterPro" id="IPR001789">
    <property type="entry name" value="Sig_transdc_resp-reg_receiver"/>
</dbReference>
<dbReference type="SMART" id="SM00387">
    <property type="entry name" value="HATPase_c"/>
    <property type="match status" value="1"/>
</dbReference>
<keyword evidence="4" id="KW-0808">Transferase</keyword>
<dbReference type="Pfam" id="PF13426">
    <property type="entry name" value="PAS_9"/>
    <property type="match status" value="1"/>
</dbReference>
<dbReference type="Pfam" id="PF00989">
    <property type="entry name" value="PAS"/>
    <property type="match status" value="1"/>
</dbReference>
<dbReference type="Gene3D" id="3.30.450.20">
    <property type="entry name" value="PAS domain"/>
    <property type="match status" value="3"/>
</dbReference>
<keyword evidence="3 6" id="KW-0597">Phosphoprotein</keyword>
<dbReference type="Gene3D" id="3.30.565.10">
    <property type="entry name" value="Histidine kinase-like ATPase, C-terminal domain"/>
    <property type="match status" value="1"/>
</dbReference>
<dbReference type="InterPro" id="IPR035965">
    <property type="entry name" value="PAS-like_dom_sf"/>
</dbReference>
<dbReference type="CDD" id="cd00082">
    <property type="entry name" value="HisKA"/>
    <property type="match status" value="1"/>
</dbReference>
<evidence type="ECO:0000259" key="7">
    <source>
        <dbReference type="PROSITE" id="PS50109"/>
    </source>
</evidence>
<feature type="domain" description="PAC" evidence="10">
    <location>
        <begin position="359"/>
        <end position="411"/>
    </location>
</feature>
<keyword evidence="5" id="KW-0418">Kinase</keyword>
<dbReference type="Pfam" id="PF00072">
    <property type="entry name" value="Response_reg"/>
    <property type="match status" value="1"/>
</dbReference>
<dbReference type="SUPFAM" id="SSF47384">
    <property type="entry name" value="Homodimeric domain of signal transducing histidine kinase"/>
    <property type="match status" value="1"/>
</dbReference>
<dbReference type="EMBL" id="JAJITC010000005">
    <property type="protein sequence ID" value="MCC8402441.1"/>
    <property type="molecule type" value="Genomic_DNA"/>
</dbReference>
<dbReference type="Gene3D" id="3.40.50.2300">
    <property type="match status" value="1"/>
</dbReference>
<feature type="domain" description="PAS" evidence="9">
    <location>
        <begin position="146"/>
        <end position="219"/>
    </location>
</feature>
<evidence type="ECO:0000313" key="11">
    <source>
        <dbReference type="EMBL" id="MCC8402441.1"/>
    </source>
</evidence>
<reference evidence="11 12" key="1">
    <citation type="submission" date="2021-11" db="EMBL/GenBank/DDBJ databases">
        <authorList>
            <person name="Oh E.-T."/>
            <person name="Kim S.-B."/>
        </authorList>
    </citation>
    <scope>NUCLEOTIDE SEQUENCE [LARGE SCALE GENOMIC DNA]</scope>
    <source>
        <strain evidence="11 12">MMS20-SJTN17</strain>
    </source>
</reference>
<feature type="domain" description="Histidine kinase" evidence="7">
    <location>
        <begin position="556"/>
        <end position="773"/>
    </location>
</feature>
<dbReference type="CDD" id="cd00130">
    <property type="entry name" value="PAS"/>
    <property type="match status" value="3"/>
</dbReference>
<dbReference type="InterPro" id="IPR000700">
    <property type="entry name" value="PAS-assoc_C"/>
</dbReference>
<keyword evidence="12" id="KW-1185">Reference proteome</keyword>
<feature type="domain" description="Response regulatory" evidence="8">
    <location>
        <begin position="19"/>
        <end position="134"/>
    </location>
</feature>
<dbReference type="InterPro" id="IPR011006">
    <property type="entry name" value="CheY-like_superfamily"/>
</dbReference>
<dbReference type="SMART" id="SM00086">
    <property type="entry name" value="PAC"/>
    <property type="match status" value="3"/>
</dbReference>
<dbReference type="InterPro" id="IPR003594">
    <property type="entry name" value="HATPase_dom"/>
</dbReference>
<evidence type="ECO:0000259" key="10">
    <source>
        <dbReference type="PROSITE" id="PS50113"/>
    </source>
</evidence>
<dbReference type="Pfam" id="PF08447">
    <property type="entry name" value="PAS_3"/>
    <property type="match status" value="1"/>
</dbReference>
<feature type="domain" description="PAS" evidence="9">
    <location>
        <begin position="412"/>
        <end position="482"/>
    </location>
</feature>
<evidence type="ECO:0000256" key="3">
    <source>
        <dbReference type="ARBA" id="ARBA00022553"/>
    </source>
</evidence>
<dbReference type="InterPro" id="IPR013655">
    <property type="entry name" value="PAS_fold_3"/>
</dbReference>
<dbReference type="SUPFAM" id="SSF52172">
    <property type="entry name" value="CheY-like"/>
    <property type="match status" value="1"/>
</dbReference>
<evidence type="ECO:0000259" key="9">
    <source>
        <dbReference type="PROSITE" id="PS50112"/>
    </source>
</evidence>
<dbReference type="InterPro" id="IPR003661">
    <property type="entry name" value="HisK_dim/P_dom"/>
</dbReference>
<evidence type="ECO:0000256" key="5">
    <source>
        <dbReference type="ARBA" id="ARBA00022777"/>
    </source>
</evidence>
<dbReference type="InterPro" id="IPR000014">
    <property type="entry name" value="PAS"/>
</dbReference>
<dbReference type="PROSITE" id="PS50112">
    <property type="entry name" value="PAS"/>
    <property type="match status" value="2"/>
</dbReference>
<feature type="modified residue" description="4-aspartylphosphate" evidence="6">
    <location>
        <position position="69"/>
    </location>
</feature>
<dbReference type="NCBIfam" id="TIGR00229">
    <property type="entry name" value="sensory_box"/>
    <property type="match status" value="3"/>
</dbReference>
<dbReference type="CDD" id="cd17534">
    <property type="entry name" value="REC_DC-like"/>
    <property type="match status" value="1"/>
</dbReference>
<dbReference type="SUPFAM" id="SSF55785">
    <property type="entry name" value="PYP-like sensor domain (PAS domain)"/>
    <property type="match status" value="3"/>
</dbReference>
<feature type="domain" description="PAC" evidence="10">
    <location>
        <begin position="485"/>
        <end position="538"/>
    </location>
</feature>
<dbReference type="SMART" id="SM00448">
    <property type="entry name" value="REC"/>
    <property type="match status" value="1"/>
</dbReference>
<name>A0ABS8KCE3_9BURK</name>
<dbReference type="EC" id="2.7.13.3" evidence="2"/>
<dbReference type="InterPro" id="IPR013767">
    <property type="entry name" value="PAS_fold"/>
</dbReference>
<accession>A0ABS8KCE3</accession>
<evidence type="ECO:0000256" key="1">
    <source>
        <dbReference type="ARBA" id="ARBA00000085"/>
    </source>
</evidence>
<dbReference type="InterPro" id="IPR036097">
    <property type="entry name" value="HisK_dim/P_sf"/>
</dbReference>
<dbReference type="PANTHER" id="PTHR43047">
    <property type="entry name" value="TWO-COMPONENT HISTIDINE PROTEIN KINASE"/>
    <property type="match status" value="1"/>
</dbReference>
<protein>
    <recommendedName>
        <fullName evidence="2">histidine kinase</fullName>
        <ecNumber evidence="2">2.7.13.3</ecNumber>
    </recommendedName>
</protein>
<evidence type="ECO:0000313" key="12">
    <source>
        <dbReference type="Proteomes" id="UP001430614"/>
    </source>
</evidence>
<dbReference type="PROSITE" id="PS50113">
    <property type="entry name" value="PAC"/>
    <property type="match status" value="3"/>
</dbReference>
<dbReference type="PRINTS" id="PR00344">
    <property type="entry name" value="BCTRLSENSOR"/>
</dbReference>
<dbReference type="SMART" id="SM00388">
    <property type="entry name" value="HisKA"/>
    <property type="match status" value="1"/>
</dbReference>